<protein>
    <submittedName>
        <fullName evidence="1">Uncharacterized protein</fullName>
    </submittedName>
</protein>
<dbReference type="Proteomes" id="UP000717328">
    <property type="component" value="Unassembled WGS sequence"/>
</dbReference>
<proteinExistence type="predicted"/>
<accession>A0A9P7GTP0</accession>
<dbReference type="OrthoDB" id="4708870at2759"/>
<organism evidence="1 2">
    <name type="scientific">Sphagnurus paluster</name>
    <dbReference type="NCBI Taxonomy" id="117069"/>
    <lineage>
        <taxon>Eukaryota</taxon>
        <taxon>Fungi</taxon>
        <taxon>Dikarya</taxon>
        <taxon>Basidiomycota</taxon>
        <taxon>Agaricomycotina</taxon>
        <taxon>Agaricomycetes</taxon>
        <taxon>Agaricomycetidae</taxon>
        <taxon>Agaricales</taxon>
        <taxon>Tricholomatineae</taxon>
        <taxon>Lyophyllaceae</taxon>
        <taxon>Sphagnurus</taxon>
    </lineage>
</organism>
<keyword evidence="2" id="KW-1185">Reference proteome</keyword>
<evidence type="ECO:0000313" key="1">
    <source>
        <dbReference type="EMBL" id="KAG5654303.1"/>
    </source>
</evidence>
<dbReference type="EMBL" id="JABCKI010000012">
    <property type="protein sequence ID" value="KAG5654303.1"/>
    <property type="molecule type" value="Genomic_DNA"/>
</dbReference>
<reference evidence="1" key="2">
    <citation type="submission" date="2021-10" db="EMBL/GenBank/DDBJ databases">
        <title>Phylogenomics reveals ancestral predisposition of the termite-cultivated fungus Termitomyces towards a domesticated lifestyle.</title>
        <authorList>
            <person name="Auxier B."/>
            <person name="Grum-Grzhimaylo A."/>
            <person name="Cardenas M.E."/>
            <person name="Lodge J.D."/>
            <person name="Laessoe T."/>
            <person name="Pedersen O."/>
            <person name="Smith M.E."/>
            <person name="Kuyper T.W."/>
            <person name="Franco-Molano E.A."/>
            <person name="Baroni T.J."/>
            <person name="Aanen D.K."/>
        </authorList>
    </citation>
    <scope>NUCLEOTIDE SEQUENCE</scope>
    <source>
        <strain evidence="1">D49</strain>
    </source>
</reference>
<dbReference type="AlphaFoldDB" id="A0A9P7GTP0"/>
<name>A0A9P7GTP0_9AGAR</name>
<comment type="caution">
    <text evidence="1">The sequence shown here is derived from an EMBL/GenBank/DDBJ whole genome shotgun (WGS) entry which is preliminary data.</text>
</comment>
<gene>
    <name evidence="1" type="ORF">H0H81_004722</name>
</gene>
<sequence length="404" mass="45243">MGGNAFATILRPGSFPRMPPAVYTALKAQLLPKIQSLYECAAVPREAPEKTSHGDLDFIVSTPRINVVDGGEPLVRVNVAHDIVQKAIGAQYVNPLEGNRTSNFAVPVARGEWKALGHGKEEDAAVEAVPDGKIFYQVDINVCASKTEFERVVFFHGYGDLGMIMSMLAKNVGLNLGEKGLRLPNQPHPPIELTESMEEIAQFMGWSMDAWNAGFKTKLEAFEWALTTPFFNPRTFRLQGEGIRKVAEDRTMYAEFTRWVSTKASIINPVYHDEDPKLSEEQKRVAFRERVLVHFNKKEMFDALNLERNQRVKIKEIFNGSRVRDWAELGGYWKGVKLIMDAVREKFGGEAGVLKLYNLEGEEGVKRAVLDAKKQLSLVSKETFQQKPEAISSVDELVTGIGKL</sequence>
<evidence type="ECO:0000313" key="2">
    <source>
        <dbReference type="Proteomes" id="UP000717328"/>
    </source>
</evidence>
<reference evidence="1" key="1">
    <citation type="submission" date="2021-02" db="EMBL/GenBank/DDBJ databases">
        <authorList>
            <person name="Nieuwenhuis M."/>
            <person name="Van De Peppel L.J.J."/>
        </authorList>
    </citation>
    <scope>NUCLEOTIDE SEQUENCE</scope>
    <source>
        <strain evidence="1">D49</strain>
    </source>
</reference>